<reference evidence="2" key="1">
    <citation type="journal article" date="2019" name="Sci. Rep.">
        <title>Draft genome of Tanacetum cinerariifolium, the natural source of mosquito coil.</title>
        <authorList>
            <person name="Yamashiro T."/>
            <person name="Shiraishi A."/>
            <person name="Satake H."/>
            <person name="Nakayama K."/>
        </authorList>
    </citation>
    <scope>NUCLEOTIDE SEQUENCE</scope>
</reference>
<accession>A0A699R3P1</accession>
<feature type="compositionally biased region" description="Polar residues" evidence="1">
    <location>
        <begin position="116"/>
        <end position="125"/>
    </location>
</feature>
<feature type="compositionally biased region" description="Basic and acidic residues" evidence="1">
    <location>
        <begin position="102"/>
        <end position="111"/>
    </location>
</feature>
<evidence type="ECO:0000256" key="1">
    <source>
        <dbReference type="SAM" id="MobiDB-lite"/>
    </source>
</evidence>
<comment type="caution">
    <text evidence="2">The sequence shown here is derived from an EMBL/GenBank/DDBJ whole genome shotgun (WGS) entry which is preliminary data.</text>
</comment>
<feature type="compositionally biased region" description="Basic and acidic residues" evidence="1">
    <location>
        <begin position="126"/>
        <end position="138"/>
    </location>
</feature>
<evidence type="ECO:0008006" key="3">
    <source>
        <dbReference type="Google" id="ProtNLM"/>
    </source>
</evidence>
<organism evidence="2">
    <name type="scientific">Tanacetum cinerariifolium</name>
    <name type="common">Dalmatian daisy</name>
    <name type="synonym">Chrysanthemum cinerariifolium</name>
    <dbReference type="NCBI Taxonomy" id="118510"/>
    <lineage>
        <taxon>Eukaryota</taxon>
        <taxon>Viridiplantae</taxon>
        <taxon>Streptophyta</taxon>
        <taxon>Embryophyta</taxon>
        <taxon>Tracheophyta</taxon>
        <taxon>Spermatophyta</taxon>
        <taxon>Magnoliopsida</taxon>
        <taxon>eudicotyledons</taxon>
        <taxon>Gunneridae</taxon>
        <taxon>Pentapetalae</taxon>
        <taxon>asterids</taxon>
        <taxon>campanulids</taxon>
        <taxon>Asterales</taxon>
        <taxon>Asteraceae</taxon>
        <taxon>Asteroideae</taxon>
        <taxon>Anthemideae</taxon>
        <taxon>Anthemidinae</taxon>
        <taxon>Tanacetum</taxon>
    </lineage>
</organism>
<name>A0A699R3P1_TANCI</name>
<gene>
    <name evidence="2" type="ORF">Tci_849714</name>
</gene>
<feature type="compositionally biased region" description="Low complexity" evidence="1">
    <location>
        <begin position="155"/>
        <end position="164"/>
    </location>
</feature>
<evidence type="ECO:0000313" key="2">
    <source>
        <dbReference type="EMBL" id="GFC77744.1"/>
    </source>
</evidence>
<dbReference type="AlphaFoldDB" id="A0A699R3P1"/>
<protein>
    <recommendedName>
        <fullName evidence="3">Lipoprotein</fullName>
    </recommendedName>
</protein>
<sequence>MVIKLQSVHTNRGSCTEGRKRLRATGCEQGGGLDDDFKGHGALSERRSRCGSHIIYPAPIWNYPYNRVLEGTLMTNKEKHPMRKSLAIALMLSATLGLAACDKKSEDKQQDANKAAEQSQESMQKAQDKVNDAAKESQEAAQKNAEAAQERAKEANQAAPATKP</sequence>
<proteinExistence type="predicted"/>
<feature type="region of interest" description="Disordered" evidence="1">
    <location>
        <begin position="102"/>
        <end position="164"/>
    </location>
</feature>
<dbReference type="EMBL" id="BKCJ011062441">
    <property type="protein sequence ID" value="GFC77744.1"/>
    <property type="molecule type" value="Genomic_DNA"/>
</dbReference>